<feature type="domain" description="Response regulatory" evidence="2">
    <location>
        <begin position="4"/>
        <end position="127"/>
    </location>
</feature>
<gene>
    <name evidence="3" type="ORF">Y10_20300</name>
</gene>
<dbReference type="Pfam" id="PF00072">
    <property type="entry name" value="Response_reg"/>
    <property type="match status" value="1"/>
</dbReference>
<keyword evidence="1" id="KW-0597">Phosphoprotein</keyword>
<evidence type="ECO:0000256" key="1">
    <source>
        <dbReference type="PROSITE-ProRule" id="PRU00169"/>
    </source>
</evidence>
<reference evidence="3" key="1">
    <citation type="submission" date="2022-07" db="EMBL/GenBank/DDBJ databases">
        <title>Taxonomy of Novel Oxalotrophic and Methylotrophic Bacteria.</title>
        <authorList>
            <person name="Sahin N."/>
            <person name="Tani A."/>
        </authorList>
    </citation>
    <scope>NUCLEOTIDE SEQUENCE</scope>
    <source>
        <strain evidence="3">Y10</strain>
    </source>
</reference>
<protein>
    <submittedName>
        <fullName evidence="3">Response regulator</fullName>
    </submittedName>
</protein>
<comment type="caution">
    <text evidence="3">The sequence shown here is derived from an EMBL/GenBank/DDBJ whole genome shotgun (WGS) entry which is preliminary data.</text>
</comment>
<feature type="modified residue" description="4-aspartylphosphate" evidence="1">
    <location>
        <position position="60"/>
    </location>
</feature>
<dbReference type="Gene3D" id="3.40.50.2300">
    <property type="match status" value="1"/>
</dbReference>
<dbReference type="CDD" id="cd17557">
    <property type="entry name" value="REC_Rcp-like"/>
    <property type="match status" value="1"/>
</dbReference>
<dbReference type="PANTHER" id="PTHR44520:SF1">
    <property type="entry name" value="TWO-COMPONENT SYSTEM REGULATORY PROTEIN"/>
    <property type="match status" value="1"/>
</dbReference>
<accession>A0ABQ5ML41</accession>
<dbReference type="SUPFAM" id="SSF52172">
    <property type="entry name" value="CheY-like"/>
    <property type="match status" value="1"/>
</dbReference>
<dbReference type="Proteomes" id="UP001143543">
    <property type="component" value="Unassembled WGS sequence"/>
</dbReference>
<evidence type="ECO:0000259" key="2">
    <source>
        <dbReference type="PROSITE" id="PS50110"/>
    </source>
</evidence>
<evidence type="ECO:0000313" key="3">
    <source>
        <dbReference type="EMBL" id="GLB49662.1"/>
    </source>
</evidence>
<name>A0ABQ5ML41_9FLAO</name>
<dbReference type="RefSeq" id="WP_281765288.1">
    <property type="nucleotide sequence ID" value="NZ_BRVO01000002.1"/>
</dbReference>
<dbReference type="EMBL" id="BRVO01000002">
    <property type="protein sequence ID" value="GLB49662.1"/>
    <property type="molecule type" value="Genomic_DNA"/>
</dbReference>
<dbReference type="PROSITE" id="PS50110">
    <property type="entry name" value="RESPONSE_REGULATORY"/>
    <property type="match status" value="1"/>
</dbReference>
<organism evidence="3 4">
    <name type="scientific">Neptunitalea lumnitzerae</name>
    <dbReference type="NCBI Taxonomy" id="2965509"/>
    <lineage>
        <taxon>Bacteria</taxon>
        <taxon>Pseudomonadati</taxon>
        <taxon>Bacteroidota</taxon>
        <taxon>Flavobacteriia</taxon>
        <taxon>Flavobacteriales</taxon>
        <taxon>Flavobacteriaceae</taxon>
        <taxon>Neptunitalea</taxon>
    </lineage>
</organism>
<dbReference type="InterPro" id="IPR011006">
    <property type="entry name" value="CheY-like_superfamily"/>
</dbReference>
<proteinExistence type="predicted"/>
<dbReference type="InterPro" id="IPR052893">
    <property type="entry name" value="TCS_response_regulator"/>
</dbReference>
<keyword evidence="4" id="KW-1185">Reference proteome</keyword>
<sequence>MSKYILSIEDNANDIQLMRRIFNKDIPNVEIRHINNGEEALKIMKERNFLADAPSLVLLDIKMSGINGLDLLKQIKNNDSLRAIPIVIFSSSVQLSDLQRAYELSVNSYIEKPKDFQQLKETLKTITKYWLDLNKN</sequence>
<dbReference type="PANTHER" id="PTHR44520">
    <property type="entry name" value="RESPONSE REGULATOR RCP1-RELATED"/>
    <property type="match status" value="1"/>
</dbReference>
<dbReference type="SMART" id="SM00448">
    <property type="entry name" value="REC"/>
    <property type="match status" value="1"/>
</dbReference>
<evidence type="ECO:0000313" key="4">
    <source>
        <dbReference type="Proteomes" id="UP001143543"/>
    </source>
</evidence>
<dbReference type="InterPro" id="IPR001789">
    <property type="entry name" value="Sig_transdc_resp-reg_receiver"/>
</dbReference>